<gene>
    <name evidence="7" type="ORF">PYX00_010655</name>
</gene>
<sequence length="659" mass="75403">MILRFRANFQIRSLLELGIQRSLTTSRKCTMSLEEYQFLQKSKIPTLHFQKSLPRLPVPQIEKTCDRYLAALKPILTDNEYNDTEKLVKYFKANEGKNIHEELVRDDLLHPETSYISKPWFDMYLSDRTPLPINYNPVIVFNKSEQPENNNQLIRASNMLISSLRFLNSLRKNILAPDVYHLNPKKSDTELFRNVTKFLPPSVSWYGAYLFKAFPLDMSQYPHLFCSTRIPKLDRDVLYKDESARHILVLRRGHFFTFDVLDKNGSVLPPEDIYKCLKLITEMDLKPDTKYLGYFTTENRDIWAKARAYIESSSEENSNCLQAVDSALFALCLDDEELGDDYRKVMVQFLHGHGFNRWFDKSFSLLISKDGTAAVNFEHSWGDGVAVLRFFQDVYKDTNNNLFVHSNTNSSWKGEDNPVRELKFTLDEKITAEIEVAKEKFENTCKSLAINVAQTDKLGKPHCKTASISPDSIMQLAFQIAYHKVYGNFVATYESCSTAAFKHGRTETIRPCTFATKQFALNMNKKSRPSREELLELMKQCSTIHGNLTKEAAMGEGFDRHLFGLKNLCIRTGRRLPDLFIHDSYKRINYNIISTSTLASDAVLMGGFGPVVPDGFGLGYVIKNNMCGAVVSSYVDQKNGSDFAQALESTFNELASIIC</sequence>
<comment type="similarity">
    <text evidence="1 5">Belongs to the carnitine/choline acetyltransferase family.</text>
</comment>
<dbReference type="InterPro" id="IPR023213">
    <property type="entry name" value="CAT-like_dom_sf"/>
</dbReference>
<dbReference type="PANTHER" id="PTHR22589:SF16">
    <property type="entry name" value="CARNITINE O-PALMITOYLTRANSFERASE 2, MITOCHONDRIAL"/>
    <property type="match status" value="1"/>
</dbReference>
<evidence type="ECO:0000256" key="3">
    <source>
        <dbReference type="ARBA" id="ARBA00023315"/>
    </source>
</evidence>
<proteinExistence type="inferred from homology"/>
<feature type="active site" description="Proton acceptor" evidence="4">
    <location>
        <position position="379"/>
    </location>
</feature>
<dbReference type="GO" id="GO:0005739">
    <property type="term" value="C:mitochondrion"/>
    <property type="evidence" value="ECO:0007669"/>
    <property type="project" value="TreeGrafter"/>
</dbReference>
<evidence type="ECO:0000256" key="1">
    <source>
        <dbReference type="ARBA" id="ARBA00005232"/>
    </source>
</evidence>
<dbReference type="InterPro" id="IPR039551">
    <property type="entry name" value="Cho/carn_acyl_trans"/>
</dbReference>
<evidence type="ECO:0000256" key="4">
    <source>
        <dbReference type="PIRSR" id="PIRSR600542-1"/>
    </source>
</evidence>
<name>A0AAW2HG63_9NEOP</name>
<dbReference type="Gene3D" id="3.30.559.10">
    <property type="entry name" value="Chloramphenicol acetyltransferase-like domain"/>
    <property type="match status" value="1"/>
</dbReference>
<dbReference type="InterPro" id="IPR042231">
    <property type="entry name" value="Cho/carn_acyl_trans_2"/>
</dbReference>
<evidence type="ECO:0000259" key="6">
    <source>
        <dbReference type="Pfam" id="PF00755"/>
    </source>
</evidence>
<dbReference type="GO" id="GO:0006635">
    <property type="term" value="P:fatty acid beta-oxidation"/>
    <property type="evidence" value="ECO:0007669"/>
    <property type="project" value="TreeGrafter"/>
</dbReference>
<evidence type="ECO:0000313" key="7">
    <source>
        <dbReference type="EMBL" id="KAL0268846.1"/>
    </source>
</evidence>
<keyword evidence="3 5" id="KW-0012">Acyltransferase</keyword>
<keyword evidence="2 5" id="KW-0808">Transferase</keyword>
<evidence type="ECO:0000256" key="5">
    <source>
        <dbReference type="RuleBase" id="RU003801"/>
    </source>
</evidence>
<evidence type="ECO:0000256" key="2">
    <source>
        <dbReference type="ARBA" id="ARBA00022679"/>
    </source>
</evidence>
<dbReference type="GO" id="GO:0004095">
    <property type="term" value="F:carnitine O-palmitoyltransferase activity"/>
    <property type="evidence" value="ECO:0007669"/>
    <property type="project" value="TreeGrafter"/>
</dbReference>
<comment type="caution">
    <text evidence="7">The sequence shown here is derived from an EMBL/GenBank/DDBJ whole genome shotgun (WGS) entry which is preliminary data.</text>
</comment>
<dbReference type="AlphaFoldDB" id="A0AAW2HG63"/>
<organism evidence="7">
    <name type="scientific">Menopon gallinae</name>
    <name type="common">poultry shaft louse</name>
    <dbReference type="NCBI Taxonomy" id="328185"/>
    <lineage>
        <taxon>Eukaryota</taxon>
        <taxon>Metazoa</taxon>
        <taxon>Ecdysozoa</taxon>
        <taxon>Arthropoda</taxon>
        <taxon>Hexapoda</taxon>
        <taxon>Insecta</taxon>
        <taxon>Pterygota</taxon>
        <taxon>Neoptera</taxon>
        <taxon>Paraneoptera</taxon>
        <taxon>Psocodea</taxon>
        <taxon>Troctomorpha</taxon>
        <taxon>Phthiraptera</taxon>
        <taxon>Amblycera</taxon>
        <taxon>Menoponidae</taxon>
        <taxon>Menopon</taxon>
    </lineage>
</organism>
<dbReference type="PANTHER" id="PTHR22589">
    <property type="entry name" value="CARNITINE O-ACYLTRANSFERASE"/>
    <property type="match status" value="1"/>
</dbReference>
<reference evidence="7" key="1">
    <citation type="journal article" date="2024" name="Gigascience">
        <title>Chromosome-level genome of the poultry shaft louse Menopon gallinae provides insight into the host-switching and adaptive evolution of parasitic lice.</title>
        <authorList>
            <person name="Xu Y."/>
            <person name="Ma L."/>
            <person name="Liu S."/>
            <person name="Liang Y."/>
            <person name="Liu Q."/>
            <person name="He Z."/>
            <person name="Tian L."/>
            <person name="Duan Y."/>
            <person name="Cai W."/>
            <person name="Li H."/>
            <person name="Song F."/>
        </authorList>
    </citation>
    <scope>NUCLEOTIDE SEQUENCE</scope>
    <source>
        <strain evidence="7">Cailab_2023a</strain>
    </source>
</reference>
<dbReference type="EMBL" id="JARGDH010000005">
    <property type="protein sequence ID" value="KAL0268846.1"/>
    <property type="molecule type" value="Genomic_DNA"/>
</dbReference>
<dbReference type="Pfam" id="PF00755">
    <property type="entry name" value="Carn_acyltransf"/>
    <property type="match status" value="1"/>
</dbReference>
<dbReference type="PROSITE" id="PS00440">
    <property type="entry name" value="ACYLTRANSF_C_2"/>
    <property type="match status" value="1"/>
</dbReference>
<dbReference type="Gene3D" id="3.30.559.70">
    <property type="entry name" value="Choline/Carnitine o-acyltransferase, domain 2"/>
    <property type="match status" value="1"/>
</dbReference>
<dbReference type="InterPro" id="IPR000542">
    <property type="entry name" value="Carn_acyl_trans"/>
</dbReference>
<protein>
    <recommendedName>
        <fullName evidence="6">Choline/carnitine acyltransferase domain-containing protein</fullName>
    </recommendedName>
</protein>
<accession>A0AAW2HG63</accession>
<dbReference type="SUPFAM" id="SSF52777">
    <property type="entry name" value="CoA-dependent acyltransferases"/>
    <property type="match status" value="2"/>
</dbReference>
<feature type="domain" description="Choline/carnitine acyltransferase" evidence="6">
    <location>
        <begin position="56"/>
        <end position="648"/>
    </location>
</feature>